<sequence length="163" mass="17382">MRMGVAGAKSGRGVVCRTTDRPTRRPPALAQRHRATDRRPWRVMGLATRRGAGPHRPHRCSRGAAAPQSHYPAAGGIHTKPLSGRRRRAERPLQGAEEVQRANRGAGERGKRRRRAHGGGGVGRRTSGSIGGGGGCPRPPRRGPEPCQHGAVAGALHVPLRVQ</sequence>
<dbReference type="EMBL" id="CM020618">
    <property type="protein sequence ID" value="KAK1862343.1"/>
    <property type="molecule type" value="Genomic_DNA"/>
</dbReference>
<protein>
    <submittedName>
        <fullName evidence="1">Uncharacterized protein</fullName>
    </submittedName>
</protein>
<keyword evidence="2" id="KW-1185">Reference proteome</keyword>
<accession>A0ACC3BWW2</accession>
<comment type="caution">
    <text evidence="1">The sequence shown here is derived from an EMBL/GenBank/DDBJ whole genome shotgun (WGS) entry which is preliminary data.</text>
</comment>
<evidence type="ECO:0000313" key="2">
    <source>
        <dbReference type="Proteomes" id="UP000798662"/>
    </source>
</evidence>
<reference evidence="1" key="1">
    <citation type="submission" date="2019-11" db="EMBL/GenBank/DDBJ databases">
        <title>Nori genome reveals adaptations in red seaweeds to the harsh intertidal environment.</title>
        <authorList>
            <person name="Wang D."/>
            <person name="Mao Y."/>
        </authorList>
    </citation>
    <scope>NUCLEOTIDE SEQUENCE</scope>
    <source>
        <tissue evidence="1">Gametophyte</tissue>
    </source>
</reference>
<gene>
    <name evidence="1" type="ORF">I4F81_004917</name>
</gene>
<dbReference type="Proteomes" id="UP000798662">
    <property type="component" value="Chromosome 1"/>
</dbReference>
<name>A0ACC3BWW2_PYRYE</name>
<evidence type="ECO:0000313" key="1">
    <source>
        <dbReference type="EMBL" id="KAK1862343.1"/>
    </source>
</evidence>
<proteinExistence type="predicted"/>
<organism evidence="1 2">
    <name type="scientific">Pyropia yezoensis</name>
    <name type="common">Susabi-nori</name>
    <name type="synonym">Porphyra yezoensis</name>
    <dbReference type="NCBI Taxonomy" id="2788"/>
    <lineage>
        <taxon>Eukaryota</taxon>
        <taxon>Rhodophyta</taxon>
        <taxon>Bangiophyceae</taxon>
        <taxon>Bangiales</taxon>
        <taxon>Bangiaceae</taxon>
        <taxon>Pyropia</taxon>
    </lineage>
</organism>